<evidence type="ECO:0000259" key="3">
    <source>
        <dbReference type="Pfam" id="PF13462"/>
    </source>
</evidence>
<name>A0A846X4S7_9ACTN</name>
<evidence type="ECO:0000313" key="5">
    <source>
        <dbReference type="Proteomes" id="UP000582646"/>
    </source>
</evidence>
<keyword evidence="2" id="KW-0732">Signal</keyword>
<feature type="region of interest" description="Disordered" evidence="1">
    <location>
        <begin position="42"/>
        <end position="62"/>
    </location>
</feature>
<evidence type="ECO:0000256" key="1">
    <source>
        <dbReference type="SAM" id="MobiDB-lite"/>
    </source>
</evidence>
<accession>A0A846X4S7</accession>
<feature type="signal peptide" evidence="2">
    <location>
        <begin position="1"/>
        <end position="33"/>
    </location>
</feature>
<dbReference type="SUPFAM" id="SSF52833">
    <property type="entry name" value="Thioredoxin-like"/>
    <property type="match status" value="1"/>
</dbReference>
<feature type="domain" description="Thioredoxin-like fold" evidence="3">
    <location>
        <begin position="62"/>
        <end position="239"/>
    </location>
</feature>
<comment type="caution">
    <text evidence="4">The sequence shown here is derived from an EMBL/GenBank/DDBJ whole genome shotgun (WGS) entry which is preliminary data.</text>
</comment>
<dbReference type="AlphaFoldDB" id="A0A846X4S7"/>
<dbReference type="PROSITE" id="PS51257">
    <property type="entry name" value="PROKAR_LIPOPROTEIN"/>
    <property type="match status" value="1"/>
</dbReference>
<dbReference type="RefSeq" id="WP_168547610.1">
    <property type="nucleotide sequence ID" value="NZ_BAAAKS010000002.1"/>
</dbReference>
<feature type="chain" id="PRO_5032685287" evidence="2">
    <location>
        <begin position="34"/>
        <end position="241"/>
    </location>
</feature>
<gene>
    <name evidence="4" type="ORF">HF999_20225</name>
</gene>
<dbReference type="InterPro" id="IPR012336">
    <property type="entry name" value="Thioredoxin-like_fold"/>
</dbReference>
<dbReference type="Gene3D" id="3.40.30.10">
    <property type="entry name" value="Glutaredoxin"/>
    <property type="match status" value="1"/>
</dbReference>
<protein>
    <submittedName>
        <fullName evidence="4">Thioredoxin domain-containing protein</fullName>
    </submittedName>
</protein>
<reference evidence="4 5" key="1">
    <citation type="submission" date="2020-04" db="EMBL/GenBank/DDBJ databases">
        <title>MicrobeNet Type strains.</title>
        <authorList>
            <person name="Nicholson A.C."/>
        </authorList>
    </citation>
    <scope>NUCLEOTIDE SEQUENCE [LARGE SCALE GENOMIC DNA]</scope>
    <source>
        <strain evidence="4 5">DSM 44113</strain>
    </source>
</reference>
<dbReference type="EMBL" id="JAAXOQ010000039">
    <property type="protein sequence ID" value="NKY20687.1"/>
    <property type="molecule type" value="Genomic_DNA"/>
</dbReference>
<evidence type="ECO:0000313" key="4">
    <source>
        <dbReference type="EMBL" id="NKY20687.1"/>
    </source>
</evidence>
<dbReference type="InterPro" id="IPR036249">
    <property type="entry name" value="Thioredoxin-like_sf"/>
</dbReference>
<dbReference type="CDD" id="cd02972">
    <property type="entry name" value="DsbA_family"/>
    <property type="match status" value="1"/>
</dbReference>
<dbReference type="Pfam" id="PF13462">
    <property type="entry name" value="Thioredoxin_4"/>
    <property type="match status" value="1"/>
</dbReference>
<organism evidence="4 5">
    <name type="scientific">Tsukamurella spumae</name>
    <dbReference type="NCBI Taxonomy" id="44753"/>
    <lineage>
        <taxon>Bacteria</taxon>
        <taxon>Bacillati</taxon>
        <taxon>Actinomycetota</taxon>
        <taxon>Actinomycetes</taxon>
        <taxon>Mycobacteriales</taxon>
        <taxon>Tsukamurellaceae</taxon>
        <taxon>Tsukamurella</taxon>
    </lineage>
</organism>
<keyword evidence="5" id="KW-1185">Reference proteome</keyword>
<dbReference type="Proteomes" id="UP000582646">
    <property type="component" value="Unassembled WGS sequence"/>
</dbReference>
<evidence type="ECO:0000256" key="2">
    <source>
        <dbReference type="SAM" id="SignalP"/>
    </source>
</evidence>
<proteinExistence type="predicted"/>
<sequence>MRMLRGISVVVAVLVAVLGLAACSRSIAGTAVADPSGTAAAASTTGAEPASSRTDSRTSTDGTGVVVGKAGAGIPTVTVYLDFLCPACAEFSSKYERALYAAADAGRLTVIYRPVTFLDGQSVSRTYSSRSAAVLLALANAGSSASVIDRFIYGLFAIQPKEGGTADLSTERLAEVAAASGAADSVIHRIQLGTTGVDGKAVGAANLKLLTAAGGTGTPTVLHDGAQVALTDPSWLQKILG</sequence>